<dbReference type="Pfam" id="PF21948">
    <property type="entry name" value="LplA-B_cat"/>
    <property type="match status" value="1"/>
</dbReference>
<dbReference type="SUPFAM" id="SSF55424">
    <property type="entry name" value="FAD/NAD-linked reductases, dimerisation (C-terminal) domain"/>
    <property type="match status" value="1"/>
</dbReference>
<dbReference type="eggNOG" id="COG1249">
    <property type="taxonomic scope" value="Bacteria"/>
</dbReference>
<dbReference type="InterPro" id="IPR004143">
    <property type="entry name" value="BPL_LPL_catalytic"/>
</dbReference>
<comment type="pathway">
    <text evidence="1">Protein modification; protein lipoylation via exogenous pathway; protein N(6)-(lipoyl)lysine from lipoate: step 2/2.</text>
</comment>
<feature type="region of interest" description="Disordered" evidence="2">
    <location>
        <begin position="1"/>
        <end position="21"/>
    </location>
</feature>
<feature type="domain" description="BPL/LPL catalytic" evidence="3">
    <location>
        <begin position="42"/>
        <end position="101"/>
    </location>
</feature>
<dbReference type="STRING" id="887929.HMP0721_2099"/>
<evidence type="ECO:0000313" key="5">
    <source>
        <dbReference type="Proteomes" id="UP000004754"/>
    </source>
</evidence>
<dbReference type="SUPFAM" id="SSF55681">
    <property type="entry name" value="Class II aaRS and biotin synthetases"/>
    <property type="match status" value="1"/>
</dbReference>
<dbReference type="AlphaFoldDB" id="E6MJB4"/>
<dbReference type="EMBL" id="AEQN01000027">
    <property type="protein sequence ID" value="EFV00791.1"/>
    <property type="molecule type" value="Genomic_DNA"/>
</dbReference>
<comment type="caution">
    <text evidence="4">The sequence shown here is derived from an EMBL/GenBank/DDBJ whole genome shotgun (WGS) entry which is preliminary data.</text>
</comment>
<evidence type="ECO:0000313" key="4">
    <source>
        <dbReference type="EMBL" id="EFV00791.1"/>
    </source>
</evidence>
<dbReference type="GO" id="GO:0016979">
    <property type="term" value="F:lipoate-protein ligase activity"/>
    <property type="evidence" value="ECO:0007669"/>
    <property type="project" value="TreeGrafter"/>
</dbReference>
<dbReference type="eggNOG" id="COG0095">
    <property type="taxonomic scope" value="Bacteria"/>
</dbReference>
<dbReference type="GO" id="GO:0005737">
    <property type="term" value="C:cytoplasm"/>
    <property type="evidence" value="ECO:0007669"/>
    <property type="project" value="TreeGrafter"/>
</dbReference>
<dbReference type="GO" id="GO:0009249">
    <property type="term" value="P:protein lipoylation"/>
    <property type="evidence" value="ECO:0007669"/>
    <property type="project" value="InterPro"/>
</dbReference>
<dbReference type="OrthoDB" id="9807946at2"/>
<accession>E6MJB4</accession>
<gene>
    <name evidence="4" type="ORF">HMP0721_2099</name>
</gene>
<dbReference type="RefSeq" id="WP_006599521.1">
    <property type="nucleotide sequence ID" value="NZ_GL622359.1"/>
</dbReference>
<dbReference type="PANTHER" id="PTHR12561">
    <property type="entry name" value="LIPOATE-PROTEIN LIGASE"/>
    <property type="match status" value="1"/>
</dbReference>
<reference evidence="4 5" key="1">
    <citation type="submission" date="2010-12" db="EMBL/GenBank/DDBJ databases">
        <authorList>
            <person name="Muzny D."/>
            <person name="Qin X."/>
            <person name="Deng J."/>
            <person name="Jiang H."/>
            <person name="Liu Y."/>
            <person name="Qu J."/>
            <person name="Song X.-Z."/>
            <person name="Zhang L."/>
            <person name="Thornton R."/>
            <person name="Coyle M."/>
            <person name="Francisco L."/>
            <person name="Jackson L."/>
            <person name="Javaid M."/>
            <person name="Korchina V."/>
            <person name="Kovar C."/>
            <person name="Mata R."/>
            <person name="Mathew T."/>
            <person name="Ngo R."/>
            <person name="Nguyen L."/>
            <person name="Nguyen N."/>
            <person name="Okwuonu G."/>
            <person name="Ongeri F."/>
            <person name="Pham C."/>
            <person name="Simmons D."/>
            <person name="Wilczek-Boney K."/>
            <person name="Hale W."/>
            <person name="Jakkamsetti A."/>
            <person name="Pham P."/>
            <person name="Ruth R."/>
            <person name="San Lucas F."/>
            <person name="Warren J."/>
            <person name="Zhang J."/>
            <person name="Zhao Z."/>
            <person name="Zhou C."/>
            <person name="Zhu D."/>
            <person name="Lee S."/>
            <person name="Bess C."/>
            <person name="Blankenburg K."/>
            <person name="Forbes L."/>
            <person name="Fu Q."/>
            <person name="Gubbala S."/>
            <person name="Hirani K."/>
            <person name="Jayaseelan J.C."/>
            <person name="Lara F."/>
            <person name="Munidasa M."/>
            <person name="Palculict T."/>
            <person name="Patil S."/>
            <person name="Pu L.-L."/>
            <person name="Saada N."/>
            <person name="Tang L."/>
            <person name="Weissenberger G."/>
            <person name="Zhu Y."/>
            <person name="Hemphill L."/>
            <person name="Shang Y."/>
            <person name="Youmans B."/>
            <person name="Ayvaz T."/>
            <person name="Ross M."/>
            <person name="Santibanez J."/>
            <person name="Aqrawi P."/>
            <person name="Gross S."/>
            <person name="Joshi V."/>
            <person name="Fowler G."/>
            <person name="Nazareth L."/>
            <person name="Reid J."/>
            <person name="Worley K."/>
            <person name="Petrosino J."/>
            <person name="Highlander S."/>
            <person name="Gibbs R."/>
        </authorList>
    </citation>
    <scope>NUCLEOTIDE SEQUENCE [LARGE SCALE GENOMIC DNA]</scope>
    <source>
        <strain evidence="4 5">ATCC 23263</strain>
    </source>
</reference>
<name>E6MJB4_9FIRM</name>
<dbReference type="PANTHER" id="PTHR12561:SF3">
    <property type="entry name" value="LIPOYLTRANSFERASE 1, MITOCHONDRIAL"/>
    <property type="match status" value="1"/>
</dbReference>
<keyword evidence="5" id="KW-1185">Reference proteome</keyword>
<evidence type="ECO:0000256" key="2">
    <source>
        <dbReference type="SAM" id="MobiDB-lite"/>
    </source>
</evidence>
<evidence type="ECO:0000259" key="3">
    <source>
        <dbReference type="Pfam" id="PF21948"/>
    </source>
</evidence>
<sequence length="154" mass="17308">MDGISKTAPEKMPQPNKERVNKMANNQSTDKQICYLETGSTDPGYNLAFEEYILLNKKEGHYLLLWQNDKTVVVGQYQNTIREINQRFVEEHGIRVVRRATDLIAEGALAIKMGATLDDLIETIHSHPTVSEAVREAALDAEDRVLNMPPTGRG</sequence>
<organism evidence="4 5">
    <name type="scientific">Pseudoramibacter alactolyticus ATCC 23263</name>
    <dbReference type="NCBI Taxonomy" id="887929"/>
    <lineage>
        <taxon>Bacteria</taxon>
        <taxon>Bacillati</taxon>
        <taxon>Bacillota</taxon>
        <taxon>Clostridia</taxon>
        <taxon>Eubacteriales</taxon>
        <taxon>Eubacteriaceae</taxon>
        <taxon>Pseudoramibacter</taxon>
    </lineage>
</organism>
<evidence type="ECO:0000256" key="1">
    <source>
        <dbReference type="ARBA" id="ARBA00005085"/>
    </source>
</evidence>
<dbReference type="Gene3D" id="3.30.390.30">
    <property type="match status" value="1"/>
</dbReference>
<dbReference type="HOGENOM" id="CLU_1702738_0_0_9"/>
<dbReference type="GO" id="GO:0017118">
    <property type="term" value="F:lipoyltransferase activity"/>
    <property type="evidence" value="ECO:0007669"/>
    <property type="project" value="TreeGrafter"/>
</dbReference>
<proteinExistence type="predicted"/>
<dbReference type="Proteomes" id="UP000004754">
    <property type="component" value="Unassembled WGS sequence"/>
</dbReference>
<dbReference type="InterPro" id="IPR016156">
    <property type="entry name" value="FAD/NAD-linked_Rdtase_dimer_sf"/>
</dbReference>
<dbReference type="InterPro" id="IPR004562">
    <property type="entry name" value="LipoylTrfase_LipoateP_Ligase"/>
</dbReference>
<dbReference type="InterPro" id="IPR045864">
    <property type="entry name" value="aa-tRNA-synth_II/BPL/LPL"/>
</dbReference>
<protein>
    <submittedName>
        <fullName evidence="4">Pyridine nucleotide-disulfide oxidoreductase, dimerization domain protein</fullName>
    </submittedName>
</protein>
<dbReference type="Gene3D" id="3.30.930.10">
    <property type="entry name" value="Bira Bifunctional Protein, Domain 2"/>
    <property type="match status" value="1"/>
</dbReference>